<dbReference type="EMBL" id="MK336225">
    <property type="protein sequence ID" value="QFP40658.1"/>
    <property type="molecule type" value="Genomic_DNA"/>
</dbReference>
<proteinExistence type="predicted"/>
<accession>A0A1Q1N6Z3</accession>
<evidence type="ECO:0000313" key="1">
    <source>
        <dbReference type="EMBL" id="AQM50119.1"/>
    </source>
</evidence>
<reference evidence="1" key="1">
    <citation type="journal article" date="2017" name="Vet. Microbiol.">
        <title>Genetic characterization of ovine herpesvirus 2 strains involved in water buffaloes malignant catarrhal fever outbreaks in Southern Italy.</title>
        <authorList>
            <person name="Amoroso M.G."/>
            <person name="Galiero G."/>
            <person name="Fusco G."/>
        </authorList>
    </citation>
    <scope>NUCLEOTIDE SEQUENCE</scope>
    <source>
        <strain evidence="1">Ov9.5*ITcamp</strain>
    </source>
</reference>
<organism evidence="1">
    <name type="scientific">Ovine gammaherpesvirus 2</name>
    <dbReference type="NCBI Taxonomy" id="10398"/>
    <lineage>
        <taxon>Viruses</taxon>
        <taxon>Duplodnaviria</taxon>
        <taxon>Heunggongvirae</taxon>
        <taxon>Peploviricota</taxon>
        <taxon>Herviviricetes</taxon>
        <taxon>Herpesvirales</taxon>
        <taxon>Orthoherpesviridae</taxon>
        <taxon>Gammaherpesvirinae</taxon>
        <taxon>Macavirus</taxon>
        <taxon>Macavirus ovinegamma2</taxon>
    </lineage>
</organism>
<sequence length="159" mass="17529">MGVRRLLVVGSLGLILTLCLQPQQGTSLHRTVKETILSLKFILNLTNCFNVTYNDHSGCSNATLGDKTPGLPCIQCFNISLTNNNSTECNLKGPHLLEVVTGPHRNTRHTSLEKSDLAANVTCKEFGNETTPDILGYWLTVMQRTYHNIHAKKAGKPLQ</sequence>
<gene>
    <name evidence="2" type="primary">Ov9.5</name>
</gene>
<evidence type="ECO:0000313" key="3">
    <source>
        <dbReference type="EMBL" id="QFP40661.1"/>
    </source>
</evidence>
<reference evidence="2" key="2">
    <citation type="submission" date="2018-11" db="EMBL/GenBank/DDBJ databases">
        <title>Genetic Diversity of Ovine Herpesvirus 2 Strains Obtained from Malignant Catarrhal Fever Cases in Eastern Turkey.</title>
        <authorList>
            <person name="Isidan H."/>
            <person name="Turan T."/>
            <person name="Atasoy M.O."/>
            <person name="Bulut H."/>
        </authorList>
    </citation>
    <scope>NUCLEOTIDE SEQUENCE</scope>
    <source>
        <strain evidence="3">OvHV2/EA-14/TUR</strain>
        <strain evidence="2">OvHV2/EA-7/TUR</strain>
    </source>
</reference>
<protein>
    <submittedName>
        <fullName evidence="1">Ov9.5 protein</fullName>
    </submittedName>
</protein>
<dbReference type="EMBL" id="KX838866">
    <property type="protein sequence ID" value="AQM50119.1"/>
    <property type="molecule type" value="Genomic_DNA"/>
</dbReference>
<name>A0A1Q1N6Z3_9GAMA</name>
<evidence type="ECO:0000313" key="2">
    <source>
        <dbReference type="EMBL" id="QFP40658.1"/>
    </source>
</evidence>
<dbReference type="EMBL" id="MK336228">
    <property type="protein sequence ID" value="QFP40661.1"/>
    <property type="molecule type" value="Genomic_DNA"/>
</dbReference>